<reference evidence="2 3" key="1">
    <citation type="submission" date="2019-05" db="EMBL/GenBank/DDBJ databases">
        <authorList>
            <person name="Narsing Rao M.P."/>
            <person name="Li W.J."/>
        </authorList>
    </citation>
    <scope>NUCLEOTIDE SEQUENCE [LARGE SCALE GENOMIC DNA]</scope>
    <source>
        <strain evidence="2 3">SYSU_K30003</strain>
    </source>
</reference>
<evidence type="ECO:0000313" key="2">
    <source>
        <dbReference type="EMBL" id="TLS49955.1"/>
    </source>
</evidence>
<feature type="domain" description="CoA-binding" evidence="1">
    <location>
        <begin position="15"/>
        <end position="107"/>
    </location>
</feature>
<evidence type="ECO:0000313" key="3">
    <source>
        <dbReference type="Proteomes" id="UP000309676"/>
    </source>
</evidence>
<dbReference type="PANTHER" id="PTHR33303">
    <property type="entry name" value="CYTOPLASMIC PROTEIN-RELATED"/>
    <property type="match status" value="1"/>
</dbReference>
<dbReference type="PANTHER" id="PTHR33303:SF2">
    <property type="entry name" value="COA-BINDING DOMAIN-CONTAINING PROTEIN"/>
    <property type="match status" value="1"/>
</dbReference>
<sequence length="141" mass="15460">MAYEHPSRDRIKTILEQAGAIAVVGLTNNPDRPAYEVSEAMLHRGYRIIPVNPKGEDVLGQKGYASLKDIPESIDIVNVFRRAEHTPPIAEEAAAVGAKTLWLQLGIASEEAARIASESGMTVIMDRCIKVEDAVLRPNRK</sequence>
<dbReference type="InterPro" id="IPR036291">
    <property type="entry name" value="NAD(P)-bd_dom_sf"/>
</dbReference>
<dbReference type="OrthoDB" id="9804695at2"/>
<dbReference type="Pfam" id="PF13380">
    <property type="entry name" value="CoA_binding_2"/>
    <property type="match status" value="1"/>
</dbReference>
<dbReference type="InterPro" id="IPR003781">
    <property type="entry name" value="CoA-bd"/>
</dbReference>
<comment type="caution">
    <text evidence="2">The sequence shown here is derived from an EMBL/GenBank/DDBJ whole genome shotgun (WGS) entry which is preliminary data.</text>
</comment>
<gene>
    <name evidence="2" type="ORF">FE782_23450</name>
</gene>
<protein>
    <submittedName>
        <fullName evidence="2">CoA-binding protein</fullName>
    </submittedName>
</protein>
<dbReference type="EMBL" id="VCIW01000018">
    <property type="protein sequence ID" value="TLS49955.1"/>
    <property type="molecule type" value="Genomic_DNA"/>
</dbReference>
<dbReference type="SUPFAM" id="SSF51735">
    <property type="entry name" value="NAD(P)-binding Rossmann-fold domains"/>
    <property type="match status" value="1"/>
</dbReference>
<proteinExistence type="predicted"/>
<dbReference type="SMART" id="SM00881">
    <property type="entry name" value="CoA_binding"/>
    <property type="match status" value="1"/>
</dbReference>
<organism evidence="2 3">
    <name type="scientific">Paenibacillus antri</name>
    <dbReference type="NCBI Taxonomy" id="2582848"/>
    <lineage>
        <taxon>Bacteria</taxon>
        <taxon>Bacillati</taxon>
        <taxon>Bacillota</taxon>
        <taxon>Bacilli</taxon>
        <taxon>Bacillales</taxon>
        <taxon>Paenibacillaceae</taxon>
        <taxon>Paenibacillus</taxon>
    </lineage>
</organism>
<dbReference type="AlphaFoldDB" id="A0A5R9GEY2"/>
<name>A0A5R9GEY2_9BACL</name>
<accession>A0A5R9GEY2</accession>
<keyword evidence="3" id="KW-1185">Reference proteome</keyword>
<evidence type="ECO:0000259" key="1">
    <source>
        <dbReference type="SMART" id="SM00881"/>
    </source>
</evidence>
<dbReference type="Gene3D" id="3.40.50.720">
    <property type="entry name" value="NAD(P)-binding Rossmann-like Domain"/>
    <property type="match status" value="1"/>
</dbReference>
<dbReference type="RefSeq" id="WP_138196776.1">
    <property type="nucleotide sequence ID" value="NZ_VCIW01000018.1"/>
</dbReference>
<dbReference type="Proteomes" id="UP000309676">
    <property type="component" value="Unassembled WGS sequence"/>
</dbReference>